<dbReference type="Proteomes" id="UP000285624">
    <property type="component" value="Unassembled WGS sequence"/>
</dbReference>
<reference evidence="5 6" key="2">
    <citation type="submission" date="2018-07" db="EMBL/GenBank/DDBJ databases">
        <title>Genome sequencing of oomycete isolates from Chile give support for New Zealand origin for Phytophthora kernoviae and make available the first Nothophytophthora sp. genome.</title>
        <authorList>
            <person name="Studholme D.J."/>
            <person name="Sanfuentes E."/>
            <person name="Panda P."/>
            <person name="Hill R."/>
            <person name="Sambles C."/>
            <person name="Grant M."/>
            <person name="Williams N.M."/>
            <person name="Mcdougal R.L."/>
        </authorList>
    </citation>
    <scope>NUCLEOTIDE SEQUENCE [LARGE SCALE GENOMIC DNA]</scope>
    <source>
        <strain evidence="3">Chile2</strain>
        <strain evidence="4">Chile4</strain>
    </source>
</reference>
<comment type="caution">
    <text evidence="3">The sequence shown here is derived from an EMBL/GenBank/DDBJ whole genome shotgun (WGS) entry which is preliminary data.</text>
</comment>
<protein>
    <submittedName>
        <fullName evidence="3">Uncharacterized protein</fullName>
    </submittedName>
</protein>
<dbReference type="Proteomes" id="UP000792063">
    <property type="component" value="Unassembled WGS sequence"/>
</dbReference>
<evidence type="ECO:0000313" key="1">
    <source>
        <dbReference type="EMBL" id="KAG2527221.1"/>
    </source>
</evidence>
<gene>
    <name evidence="3" type="ORF">BBI17_003572</name>
    <name evidence="4" type="ORF">BBO99_00003542</name>
    <name evidence="1" type="ORF">JM16_003316</name>
    <name evidence="2" type="ORF">JM18_003218</name>
</gene>
<dbReference type="AlphaFoldDB" id="A0A3R7G1X3"/>
<sequence length="290" mass="33581">MPRRAKMHDLACPSRRNNTVVERAKGIFVEFLDVYELPFDLRQIEKVVWASDGKGCADPNIISTQNFTTGGNTRMRCMRFPFSIEGLDVRMDMRSVTQKYVEQDRIVFIKRTLIKPTINLMSLEFIETSRIVLKRVMASIPFIDEEFLLDESSVLAFLSDFDTPKLREDLMSSSINLLRPYQLDTRGLSPPLNNKAVFDKLMAGMDDVHADLDNFFEHVRMHELPCPGRRNDTVVSKLKGMFVEFLDSYALPFSLRETEKVIWSPEPNNRSNMVFMQVRHNLYNDLAVLL</sequence>
<name>A0A3R7G1X3_9STRA</name>
<dbReference type="Proteomes" id="UP000785171">
    <property type="component" value="Unassembled WGS sequence"/>
</dbReference>
<dbReference type="EMBL" id="MBDN02000073">
    <property type="protein sequence ID" value="RLN81629.1"/>
    <property type="molecule type" value="Genomic_DNA"/>
</dbReference>
<evidence type="ECO:0000313" key="3">
    <source>
        <dbReference type="EMBL" id="RLN15132.1"/>
    </source>
</evidence>
<dbReference type="Proteomes" id="UP000285883">
    <property type="component" value="Unassembled WGS sequence"/>
</dbReference>
<organism evidence="3 6">
    <name type="scientific">Phytophthora kernoviae</name>
    <dbReference type="NCBI Taxonomy" id="325452"/>
    <lineage>
        <taxon>Eukaryota</taxon>
        <taxon>Sar</taxon>
        <taxon>Stramenopiles</taxon>
        <taxon>Oomycota</taxon>
        <taxon>Peronosporomycetes</taxon>
        <taxon>Peronosporales</taxon>
        <taxon>Peronosporaceae</taxon>
        <taxon>Phytophthora</taxon>
    </lineage>
</organism>
<evidence type="ECO:0000313" key="6">
    <source>
        <dbReference type="Proteomes" id="UP000285883"/>
    </source>
</evidence>
<dbReference type="EMBL" id="JPWU03000058">
    <property type="protein sequence ID" value="KAG2528630.1"/>
    <property type="molecule type" value="Genomic_DNA"/>
</dbReference>
<accession>A0A3R7G1X3</accession>
<dbReference type="EMBL" id="MAYM02001493">
    <property type="protein sequence ID" value="RLN15132.1"/>
    <property type="molecule type" value="Genomic_DNA"/>
</dbReference>
<reference evidence="1" key="1">
    <citation type="journal article" date="2015" name="Genom Data">
        <title>Genome sequences of six Phytophthora species associated with forests in New Zealand.</title>
        <authorList>
            <person name="Studholme D.J."/>
            <person name="McDougal R.L."/>
            <person name="Sambles C."/>
            <person name="Hansen E."/>
            <person name="Hardy G."/>
            <person name="Grant M."/>
            <person name="Ganley R.J."/>
            <person name="Williams N.M."/>
        </authorList>
    </citation>
    <scope>NUCLEOTIDE SEQUENCE</scope>
    <source>
        <strain evidence="1">NZFS 2646</strain>
        <strain evidence="2">NZFS 3630</strain>
    </source>
</reference>
<evidence type="ECO:0000313" key="5">
    <source>
        <dbReference type="Proteomes" id="UP000285624"/>
    </source>
</evidence>
<evidence type="ECO:0000313" key="2">
    <source>
        <dbReference type="EMBL" id="KAG2528630.1"/>
    </source>
</evidence>
<dbReference type="EMBL" id="JPWV03000058">
    <property type="protein sequence ID" value="KAG2527221.1"/>
    <property type="molecule type" value="Genomic_DNA"/>
</dbReference>
<keyword evidence="5" id="KW-1185">Reference proteome</keyword>
<dbReference type="STRING" id="325452.A0A3R7G1X3"/>
<proteinExistence type="predicted"/>
<reference evidence="1" key="3">
    <citation type="submission" date="2020-06" db="EMBL/GenBank/DDBJ databases">
        <authorList>
            <person name="Studholme D.J."/>
        </authorList>
    </citation>
    <scope>NUCLEOTIDE SEQUENCE</scope>
    <source>
        <strain evidence="1">NZFS 2646</strain>
        <strain evidence="2">NZFS 3630</strain>
    </source>
</reference>
<evidence type="ECO:0000313" key="4">
    <source>
        <dbReference type="EMBL" id="RLN81629.1"/>
    </source>
</evidence>